<protein>
    <submittedName>
        <fullName evidence="1">Uncharacterized protein</fullName>
    </submittedName>
</protein>
<organism evidence="1 2">
    <name type="scientific">Rangifer tarandus platyrhynchus</name>
    <name type="common">Svalbard reindeer</name>
    <dbReference type="NCBI Taxonomy" id="3082113"/>
    <lineage>
        <taxon>Eukaryota</taxon>
        <taxon>Metazoa</taxon>
        <taxon>Chordata</taxon>
        <taxon>Craniata</taxon>
        <taxon>Vertebrata</taxon>
        <taxon>Euteleostomi</taxon>
        <taxon>Mammalia</taxon>
        <taxon>Eutheria</taxon>
        <taxon>Laurasiatheria</taxon>
        <taxon>Artiodactyla</taxon>
        <taxon>Ruminantia</taxon>
        <taxon>Pecora</taxon>
        <taxon>Cervidae</taxon>
        <taxon>Odocoileinae</taxon>
        <taxon>Rangifer</taxon>
    </lineage>
</organism>
<evidence type="ECO:0000313" key="1">
    <source>
        <dbReference type="EMBL" id="CAI9179340.1"/>
    </source>
</evidence>
<reference evidence="1" key="1">
    <citation type="submission" date="2023-04" db="EMBL/GenBank/DDBJ databases">
        <authorList>
            <consortium name="ELIXIR-Norway"/>
        </authorList>
    </citation>
    <scope>NUCLEOTIDE SEQUENCE [LARGE SCALE GENOMIC DNA]</scope>
</reference>
<proteinExistence type="predicted"/>
<dbReference type="EMBL" id="OX459945">
    <property type="protein sequence ID" value="CAI9179340.1"/>
    <property type="molecule type" value="Genomic_DNA"/>
</dbReference>
<gene>
    <name evidence="1" type="ORF">MRATA1EN1_LOCUS28302</name>
</gene>
<accession>A0ABN8ZZE8</accession>
<evidence type="ECO:0000313" key="2">
    <source>
        <dbReference type="Proteomes" id="UP001176941"/>
    </source>
</evidence>
<name>A0ABN8ZZE8_RANTA</name>
<sequence>MLETWVHFLVHKAWRSDFHLLTHLQGKKDRRRGSVGSRGWEPWRKAVLPLRQMLKCGTLKGTAVIQLPSLHLKPNEMQTCLSIANLTEETPVSDGEKFQLLYFHIFSFTTESP</sequence>
<dbReference type="Proteomes" id="UP001176941">
    <property type="component" value="Chromosome 9"/>
</dbReference>
<keyword evidence="2" id="KW-1185">Reference proteome</keyword>